<feature type="compositionally biased region" description="Pro residues" evidence="7">
    <location>
        <begin position="518"/>
        <end position="576"/>
    </location>
</feature>
<dbReference type="InterPro" id="IPR007627">
    <property type="entry name" value="RNA_pol_sigma70_r2"/>
</dbReference>
<evidence type="ECO:0000256" key="6">
    <source>
        <dbReference type="RuleBase" id="RU000716"/>
    </source>
</evidence>
<dbReference type="InterPro" id="IPR036388">
    <property type="entry name" value="WH-like_DNA-bd_sf"/>
</dbReference>
<accession>A0A2T4ULZ4</accession>
<evidence type="ECO:0000256" key="2">
    <source>
        <dbReference type="ARBA" id="ARBA00023015"/>
    </source>
</evidence>
<evidence type="ECO:0000313" key="11">
    <source>
        <dbReference type="Proteomes" id="UP000240739"/>
    </source>
</evidence>
<evidence type="ECO:0000256" key="7">
    <source>
        <dbReference type="SAM" id="MobiDB-lite"/>
    </source>
</evidence>
<keyword evidence="2 6" id="KW-0805">Transcription regulation</keyword>
<proteinExistence type="inferred from homology"/>
<dbReference type="InterPro" id="IPR014284">
    <property type="entry name" value="RNA_pol_sigma-70_dom"/>
</dbReference>
<feature type="domain" description="RNA polymerase sigma factor 70 region 4 type 2" evidence="9">
    <location>
        <begin position="189"/>
        <end position="233"/>
    </location>
</feature>
<protein>
    <recommendedName>
        <fullName evidence="6">RNA polymerase sigma factor</fullName>
    </recommendedName>
</protein>
<dbReference type="Pfam" id="PF08281">
    <property type="entry name" value="Sigma70_r4_2"/>
    <property type="match status" value="1"/>
</dbReference>
<evidence type="ECO:0000256" key="5">
    <source>
        <dbReference type="ARBA" id="ARBA00023163"/>
    </source>
</evidence>
<dbReference type="PANTHER" id="PTHR43133:SF8">
    <property type="entry name" value="RNA POLYMERASE SIGMA FACTOR HI_1459-RELATED"/>
    <property type="match status" value="1"/>
</dbReference>
<dbReference type="SUPFAM" id="SSF88659">
    <property type="entry name" value="Sigma3 and sigma4 domains of RNA polymerase sigma factors"/>
    <property type="match status" value="1"/>
</dbReference>
<dbReference type="PROSITE" id="PS01063">
    <property type="entry name" value="SIGMA70_ECF"/>
    <property type="match status" value="1"/>
</dbReference>
<feature type="compositionally biased region" description="Low complexity" evidence="7">
    <location>
        <begin position="403"/>
        <end position="415"/>
    </location>
</feature>
<keyword evidence="5 6" id="KW-0804">Transcription</keyword>
<keyword evidence="11" id="KW-1185">Reference proteome</keyword>
<comment type="similarity">
    <text evidence="1 6">Belongs to the sigma-70 factor family. ECF subfamily.</text>
</comment>
<dbReference type="PANTHER" id="PTHR43133">
    <property type="entry name" value="RNA POLYMERASE ECF-TYPE SIGMA FACTO"/>
    <property type="match status" value="1"/>
</dbReference>
<keyword evidence="3 6" id="KW-0731">Sigma factor</keyword>
<comment type="caution">
    <text evidence="10">The sequence shown here is derived from an EMBL/GenBank/DDBJ whole genome shotgun (WGS) entry which is preliminary data.</text>
</comment>
<dbReference type="InterPro" id="IPR013249">
    <property type="entry name" value="RNA_pol_sigma70_r4_t2"/>
</dbReference>
<dbReference type="EMBL" id="PYYB01000001">
    <property type="protein sequence ID" value="PTL60228.1"/>
    <property type="molecule type" value="Genomic_DNA"/>
</dbReference>
<dbReference type="GO" id="GO:0006352">
    <property type="term" value="P:DNA-templated transcription initiation"/>
    <property type="evidence" value="ECO:0007669"/>
    <property type="project" value="InterPro"/>
</dbReference>
<dbReference type="GO" id="GO:0016987">
    <property type="term" value="F:sigma factor activity"/>
    <property type="evidence" value="ECO:0007669"/>
    <property type="project" value="UniProtKB-KW"/>
</dbReference>
<dbReference type="GO" id="GO:0006950">
    <property type="term" value="P:response to stress"/>
    <property type="evidence" value="ECO:0007669"/>
    <property type="project" value="UniProtKB-ARBA"/>
</dbReference>
<evidence type="ECO:0000259" key="8">
    <source>
        <dbReference type="Pfam" id="PF04542"/>
    </source>
</evidence>
<feature type="region of interest" description="Disordered" evidence="7">
    <location>
        <begin position="403"/>
        <end position="576"/>
    </location>
</feature>
<gene>
    <name evidence="10" type="ORF">C7Y72_11560</name>
</gene>
<dbReference type="Gene3D" id="1.10.1740.10">
    <property type="match status" value="1"/>
</dbReference>
<feature type="domain" description="RNA polymerase sigma-70 region 2" evidence="8">
    <location>
        <begin position="87"/>
        <end position="153"/>
    </location>
</feature>
<dbReference type="Proteomes" id="UP000240739">
    <property type="component" value="Unassembled WGS sequence"/>
</dbReference>
<evidence type="ECO:0000256" key="4">
    <source>
        <dbReference type="ARBA" id="ARBA00023125"/>
    </source>
</evidence>
<evidence type="ECO:0000313" key="10">
    <source>
        <dbReference type="EMBL" id="PTL60228.1"/>
    </source>
</evidence>
<evidence type="ECO:0000256" key="1">
    <source>
        <dbReference type="ARBA" id="ARBA00010641"/>
    </source>
</evidence>
<name>A0A2T4ULZ4_9ACTN</name>
<dbReference type="Gene3D" id="1.10.10.10">
    <property type="entry name" value="Winged helix-like DNA-binding domain superfamily/Winged helix DNA-binding domain"/>
    <property type="match status" value="1"/>
</dbReference>
<dbReference type="InterPro" id="IPR039425">
    <property type="entry name" value="RNA_pol_sigma-70-like"/>
</dbReference>
<reference evidence="10 11" key="1">
    <citation type="submission" date="2018-03" db="EMBL/GenBank/DDBJ databases">
        <title>Aquarubrobacter algicola gen. nov., sp. nov., a novel actinobacterium isolated from shallow eutrophic lake during the end of cyanobacterial harmful algal blooms.</title>
        <authorList>
            <person name="Chun S.J."/>
        </authorList>
    </citation>
    <scope>NUCLEOTIDE SEQUENCE [LARGE SCALE GENOMIC DNA]</scope>
    <source>
        <strain evidence="10 11">Seoho-28</strain>
    </source>
</reference>
<dbReference type="NCBIfam" id="TIGR02937">
    <property type="entry name" value="sigma70-ECF"/>
    <property type="match status" value="1"/>
</dbReference>
<dbReference type="InterPro" id="IPR013325">
    <property type="entry name" value="RNA_pol_sigma_r2"/>
</dbReference>
<evidence type="ECO:0000259" key="9">
    <source>
        <dbReference type="Pfam" id="PF08281"/>
    </source>
</evidence>
<dbReference type="GO" id="GO:0003677">
    <property type="term" value="F:DNA binding"/>
    <property type="evidence" value="ECO:0007669"/>
    <property type="project" value="UniProtKB-KW"/>
</dbReference>
<dbReference type="Pfam" id="PF04542">
    <property type="entry name" value="Sigma70_r2"/>
    <property type="match status" value="1"/>
</dbReference>
<dbReference type="InterPro" id="IPR013324">
    <property type="entry name" value="RNA_pol_sigma_r3/r4-like"/>
</dbReference>
<dbReference type="AlphaFoldDB" id="A0A2T4ULZ4"/>
<dbReference type="SUPFAM" id="SSF88946">
    <property type="entry name" value="Sigma2 domain of RNA polymerase sigma factors"/>
    <property type="match status" value="1"/>
</dbReference>
<dbReference type="InterPro" id="IPR000838">
    <property type="entry name" value="RNA_pol_sigma70_ECF_CS"/>
</dbReference>
<dbReference type="CDD" id="cd06171">
    <property type="entry name" value="Sigma70_r4"/>
    <property type="match status" value="1"/>
</dbReference>
<evidence type="ECO:0000256" key="3">
    <source>
        <dbReference type="ARBA" id="ARBA00023082"/>
    </source>
</evidence>
<feature type="compositionally biased region" description="Low complexity" evidence="7">
    <location>
        <begin position="457"/>
        <end position="476"/>
    </location>
</feature>
<organism evidence="10 11">
    <name type="scientific">Paraconexibacter algicola</name>
    <dbReference type="NCBI Taxonomy" id="2133960"/>
    <lineage>
        <taxon>Bacteria</taxon>
        <taxon>Bacillati</taxon>
        <taxon>Actinomycetota</taxon>
        <taxon>Thermoleophilia</taxon>
        <taxon>Solirubrobacterales</taxon>
        <taxon>Paraconexibacteraceae</taxon>
        <taxon>Paraconexibacter</taxon>
    </lineage>
</organism>
<sequence length="576" mass="58402">MCAETCGVRHEVSRPEREGIVRAPCRAGQLPCDPGVRSSGTASSMDFSTTLDHAPGLRGPTPLLRLQSDDRLIALTRRGNQGAYEALVGRYQARLLAFCRHMLSSREDAEDVLQEVFAAAYNAMLADERPINARPWLYRIARNRCLNHLRRQTAIGVDSMDVHLAEHGTTTADKVHKREEFRQLVADVQDLPETQRTALLLREIDALSYDQIAEAMETTIPSVKSLLVRARVSLAEAAEARLLTCEEARDELAEVAEGLKRSTPPVRRHVRQCERCAAFKKHLRQTDRTLAAVFPVGPLLLLKKFLIAQGAAGTSAAGAAAGGAAVAGGAAGSAAAGSALGAGITAIGTKAAAGLTAAAIVAAGAVEVDHHRRSTVERAPAVAAIAPPAPAVAAPAAPPVVVSSSAQEESATSPSDAGGLLAETEPGDEAGPTAGAARDDDAPADDAAPVVPPGTTPVPGAAAPTGPTGVAGAPAVLPTQQGSDTVRLPGQPLPQGTGGLVGPDETRPVPAPASSAPAPAPAAPSPAPAPAPAPVPAPEPAPAPAATPAPDPAPAADPAPSVPADPVATPPAAPAG</sequence>
<keyword evidence="4 6" id="KW-0238">DNA-binding</keyword>